<feature type="binding site" evidence="3">
    <location>
        <begin position="185"/>
        <end position="187"/>
    </location>
    <ligand>
        <name>NAD(+)</name>
        <dbReference type="ChEBI" id="CHEBI:57540"/>
    </ligand>
</feature>
<dbReference type="STRING" id="1379270.GEMMAAP_11885"/>
<organism evidence="6 7">
    <name type="scientific">Gemmatimonas phototrophica</name>
    <dbReference type="NCBI Taxonomy" id="1379270"/>
    <lineage>
        <taxon>Bacteria</taxon>
        <taxon>Pseudomonadati</taxon>
        <taxon>Gemmatimonadota</taxon>
        <taxon>Gemmatimonadia</taxon>
        <taxon>Gemmatimonadales</taxon>
        <taxon>Gemmatimonadaceae</taxon>
        <taxon>Gemmatimonas</taxon>
    </lineage>
</organism>
<evidence type="ECO:0000259" key="5">
    <source>
        <dbReference type="PROSITE" id="PS50305"/>
    </source>
</evidence>
<accession>A0A143BQG3</accession>
<name>A0A143BQG3_9BACT</name>
<dbReference type="Gene3D" id="3.30.1600.10">
    <property type="entry name" value="SIR2/SIRT2 'Small Domain"/>
    <property type="match status" value="1"/>
</dbReference>
<comment type="domain">
    <text evidence="3">2 residues (Tyr-64 and Arg-67) present in a large hydrophobic pocket are probably involved in substrate specificity. They are important for desuccinylation activity, but dispensable for deacetylation activity.</text>
</comment>
<keyword evidence="3 4" id="KW-0862">Zinc</keyword>
<reference evidence="6 7" key="1">
    <citation type="journal article" date="2014" name="Proc. Natl. Acad. Sci. U.S.A.">
        <title>Functional type 2 photosynthetic reaction centers found in the rare bacterial phylum Gemmatimonadetes.</title>
        <authorList>
            <person name="Zeng Y."/>
            <person name="Feng F."/>
            <person name="Medova H."/>
            <person name="Dean J."/>
            <person name="Koblizek M."/>
        </authorList>
    </citation>
    <scope>NUCLEOTIDE SEQUENCE [LARGE SCALE GENOMIC DNA]</scope>
    <source>
        <strain evidence="6 7">AP64</strain>
    </source>
</reference>
<proteinExistence type="inferred from homology"/>
<comment type="function">
    <text evidence="3">NAD-dependent lysine deacetylase and desuccinylase that specifically removes acetyl and succinyl groups on target proteins. Modulates the activities of several proteins which are inactive in their acylated form.</text>
</comment>
<dbReference type="GO" id="GO:0070403">
    <property type="term" value="F:NAD+ binding"/>
    <property type="evidence" value="ECO:0007669"/>
    <property type="project" value="UniProtKB-UniRule"/>
</dbReference>
<dbReference type="InterPro" id="IPR027546">
    <property type="entry name" value="Sirtuin_class_III"/>
</dbReference>
<dbReference type="GO" id="GO:0036055">
    <property type="term" value="F:protein-succinyllysine desuccinylase activity"/>
    <property type="evidence" value="ECO:0007669"/>
    <property type="project" value="UniProtKB-UniRule"/>
</dbReference>
<evidence type="ECO:0000256" key="2">
    <source>
        <dbReference type="ARBA" id="ARBA00023027"/>
    </source>
</evidence>
<gene>
    <name evidence="3" type="primary">cobB</name>
    <name evidence="6" type="ORF">GEMMAAP_11885</name>
</gene>
<feature type="binding site" evidence="3">
    <location>
        <begin position="98"/>
        <end position="101"/>
    </location>
    <ligand>
        <name>NAD(+)</name>
        <dbReference type="ChEBI" id="CHEBI:57540"/>
    </ligand>
</feature>
<evidence type="ECO:0000256" key="4">
    <source>
        <dbReference type="PROSITE-ProRule" id="PRU00236"/>
    </source>
</evidence>
<comment type="caution">
    <text evidence="3">Lacks conserved residue(s) required for the propagation of feature annotation.</text>
</comment>
<evidence type="ECO:0000256" key="3">
    <source>
        <dbReference type="HAMAP-Rule" id="MF_01121"/>
    </source>
</evidence>
<feature type="binding site" evidence="3">
    <location>
        <position position="230"/>
    </location>
    <ligand>
        <name>NAD(+)</name>
        <dbReference type="ChEBI" id="CHEBI:57540"/>
    </ligand>
</feature>
<dbReference type="NCBIfam" id="NF001753">
    <property type="entry name" value="PRK00481.1-3"/>
    <property type="match status" value="1"/>
</dbReference>
<comment type="catalytic activity">
    <reaction evidence="3">
        <text>N(6)-acetyl-L-lysyl-[protein] + NAD(+) + H2O = 2''-O-acetyl-ADP-D-ribose + nicotinamide + L-lysyl-[protein]</text>
        <dbReference type="Rhea" id="RHEA:43636"/>
        <dbReference type="Rhea" id="RHEA-COMP:9752"/>
        <dbReference type="Rhea" id="RHEA-COMP:10731"/>
        <dbReference type="ChEBI" id="CHEBI:15377"/>
        <dbReference type="ChEBI" id="CHEBI:17154"/>
        <dbReference type="ChEBI" id="CHEBI:29969"/>
        <dbReference type="ChEBI" id="CHEBI:57540"/>
        <dbReference type="ChEBI" id="CHEBI:61930"/>
        <dbReference type="ChEBI" id="CHEBI:83767"/>
        <dbReference type="EC" id="2.3.1.286"/>
    </reaction>
</comment>
<dbReference type="Proteomes" id="UP000076404">
    <property type="component" value="Chromosome"/>
</dbReference>
<feature type="active site" description="Proton acceptor" evidence="3 4">
    <location>
        <position position="116"/>
    </location>
</feature>
<feature type="binding site" evidence="3">
    <location>
        <position position="67"/>
    </location>
    <ligand>
        <name>substrate</name>
    </ligand>
</feature>
<dbReference type="InterPro" id="IPR026590">
    <property type="entry name" value="Ssirtuin_cat_dom"/>
</dbReference>
<dbReference type="PROSITE" id="PS50305">
    <property type="entry name" value="SIRTUIN"/>
    <property type="match status" value="1"/>
</dbReference>
<dbReference type="PANTHER" id="PTHR11085">
    <property type="entry name" value="NAD-DEPENDENT PROTEIN DEACYLASE SIRTUIN-5, MITOCHONDRIAL-RELATED"/>
    <property type="match status" value="1"/>
</dbReference>
<sequence>MTVAAKALRSAEHVCVLTGAGVSAESGIPTFREAQTGMWAQFSPQELATPEAFATHPQRVWQWYAARRAMVRAAQPNPAHHALVTLASRVAHCTLVTQNVDDLHERAGSRDVVRLHGSLVHARCSAGCAGSVLPSDELHGEVPPCPSCGALLRPDVVWFGEPLPMTPFEAARNAAVACDVFLSVGTSNIVEPAASLPWISATHGATVIVVNPTMEGQRQGPSILPIEGPAGVMLPRLIAEAFAGRRPRRQSESS</sequence>
<keyword evidence="2 3" id="KW-0520">NAD</keyword>
<dbReference type="InterPro" id="IPR029035">
    <property type="entry name" value="DHS-like_NAD/FAD-binding_dom"/>
</dbReference>
<feature type="binding site" evidence="3 4">
    <location>
        <position position="145"/>
    </location>
    <ligand>
        <name>Zn(2+)</name>
        <dbReference type="ChEBI" id="CHEBI:29105"/>
    </ligand>
</feature>
<dbReference type="InterPro" id="IPR026591">
    <property type="entry name" value="Sirtuin_cat_small_dom_sf"/>
</dbReference>
<dbReference type="PANTHER" id="PTHR11085:SF4">
    <property type="entry name" value="NAD-DEPENDENT PROTEIN DEACYLASE"/>
    <property type="match status" value="1"/>
</dbReference>
<keyword evidence="3" id="KW-0963">Cytoplasm</keyword>
<feature type="binding site" evidence="4">
    <location>
        <position position="148"/>
    </location>
    <ligand>
        <name>Zn(2+)</name>
        <dbReference type="ChEBI" id="CHEBI:29105"/>
    </ligand>
</feature>
<dbReference type="EC" id="2.3.1.286" evidence="3"/>
<dbReference type="InterPro" id="IPR050134">
    <property type="entry name" value="NAD-dep_sirtuin_deacylases"/>
</dbReference>
<dbReference type="GO" id="GO:0005737">
    <property type="term" value="C:cytoplasm"/>
    <property type="evidence" value="ECO:0007669"/>
    <property type="project" value="UniProtKB-SubCell"/>
</dbReference>
<comment type="catalytic activity">
    <reaction evidence="3">
        <text>N(6)-succinyl-L-lysyl-[protein] + NAD(+) + H2O = 2''-O-succinyl-ADP-D-ribose + nicotinamide + L-lysyl-[protein]</text>
        <dbReference type="Rhea" id="RHEA:47668"/>
        <dbReference type="Rhea" id="RHEA-COMP:9752"/>
        <dbReference type="Rhea" id="RHEA-COMP:11877"/>
        <dbReference type="ChEBI" id="CHEBI:15377"/>
        <dbReference type="ChEBI" id="CHEBI:17154"/>
        <dbReference type="ChEBI" id="CHEBI:29969"/>
        <dbReference type="ChEBI" id="CHEBI:57540"/>
        <dbReference type="ChEBI" id="CHEBI:87830"/>
        <dbReference type="ChEBI" id="CHEBI:87832"/>
    </reaction>
</comment>
<dbReference type="InterPro" id="IPR003000">
    <property type="entry name" value="Sirtuin"/>
</dbReference>
<comment type="cofactor">
    <cofactor evidence="3">
        <name>Zn(2+)</name>
        <dbReference type="ChEBI" id="CHEBI:29105"/>
    </cofactor>
    <text evidence="3">Binds 1 zinc ion per subunit.</text>
</comment>
<evidence type="ECO:0000313" key="7">
    <source>
        <dbReference type="Proteomes" id="UP000076404"/>
    </source>
</evidence>
<feature type="binding site" evidence="3">
    <location>
        <begin position="211"/>
        <end position="213"/>
    </location>
    <ligand>
        <name>NAD(+)</name>
        <dbReference type="ChEBI" id="CHEBI:57540"/>
    </ligand>
</feature>
<reference evidence="6 7" key="2">
    <citation type="journal article" date="2016" name="Environ. Microbiol. Rep.">
        <title>Metagenomic evidence for the presence of phototrophic Gemmatimonadetes bacteria in diverse environments.</title>
        <authorList>
            <person name="Zeng Y."/>
            <person name="Baumbach J."/>
            <person name="Barbosa E.G."/>
            <person name="Azevedo V."/>
            <person name="Zhang C."/>
            <person name="Koblizek M."/>
        </authorList>
    </citation>
    <scope>NUCLEOTIDE SEQUENCE [LARGE SCALE GENOMIC DNA]</scope>
    <source>
        <strain evidence="6 7">AP64</strain>
    </source>
</reference>
<dbReference type="GO" id="GO:0036054">
    <property type="term" value="F:protein-malonyllysine demalonylase activity"/>
    <property type="evidence" value="ECO:0007669"/>
    <property type="project" value="InterPro"/>
</dbReference>
<dbReference type="Gene3D" id="3.40.50.1220">
    <property type="entry name" value="TPP-binding domain"/>
    <property type="match status" value="1"/>
</dbReference>
<comment type="subcellular location">
    <subcellularLocation>
        <location evidence="3">Cytoplasm</location>
    </subcellularLocation>
</comment>
<feature type="binding site" evidence="4">
    <location>
        <position position="128"/>
    </location>
    <ligand>
        <name>Zn(2+)</name>
        <dbReference type="ChEBI" id="CHEBI:29105"/>
    </ligand>
</feature>
<dbReference type="RefSeq" id="WP_053334193.1">
    <property type="nucleotide sequence ID" value="NZ_CP011454.1"/>
</dbReference>
<dbReference type="HAMAP" id="MF_01121">
    <property type="entry name" value="Sirtuin_ClassIII"/>
    <property type="match status" value="1"/>
</dbReference>
<feature type="domain" description="Deacetylase sirtuin-type" evidence="5">
    <location>
        <begin position="1"/>
        <end position="252"/>
    </location>
</feature>
<dbReference type="GO" id="GO:0017136">
    <property type="term" value="F:histone deacetylase activity, NAD-dependent"/>
    <property type="evidence" value="ECO:0007669"/>
    <property type="project" value="TreeGrafter"/>
</dbReference>
<keyword evidence="1" id="KW-0808">Transferase</keyword>
<dbReference type="Pfam" id="PF02146">
    <property type="entry name" value="SIR2"/>
    <property type="match status" value="1"/>
</dbReference>
<evidence type="ECO:0000313" key="6">
    <source>
        <dbReference type="EMBL" id="AMW06805.1"/>
    </source>
</evidence>
<dbReference type="GO" id="GO:0008270">
    <property type="term" value="F:zinc ion binding"/>
    <property type="evidence" value="ECO:0007669"/>
    <property type="project" value="UniProtKB-UniRule"/>
</dbReference>
<feature type="binding site" evidence="3 4">
    <location>
        <position position="124"/>
    </location>
    <ligand>
        <name>Zn(2+)</name>
        <dbReference type="ChEBI" id="CHEBI:29105"/>
    </ligand>
</feature>
<dbReference type="SUPFAM" id="SSF52467">
    <property type="entry name" value="DHS-like NAD/FAD-binding domain"/>
    <property type="match status" value="1"/>
</dbReference>
<feature type="binding site" evidence="3">
    <location>
        <position position="64"/>
    </location>
    <ligand>
        <name>substrate</name>
    </ligand>
</feature>
<protein>
    <recommendedName>
        <fullName evidence="3">NAD-dependent protein deacylase</fullName>
        <ecNumber evidence="3">2.3.1.286</ecNumber>
    </recommendedName>
    <alternativeName>
        <fullName evidence="3">Regulatory protein SIR2 homolog</fullName>
    </alternativeName>
</protein>
<evidence type="ECO:0000256" key="1">
    <source>
        <dbReference type="ARBA" id="ARBA00022679"/>
    </source>
</evidence>
<dbReference type="EMBL" id="CP011454">
    <property type="protein sequence ID" value="AMW06805.1"/>
    <property type="molecule type" value="Genomic_DNA"/>
</dbReference>
<comment type="similarity">
    <text evidence="3">Belongs to the sirtuin family. Class III subfamily.</text>
</comment>
<keyword evidence="3 4" id="KW-0479">Metal-binding</keyword>
<dbReference type="KEGG" id="gph:GEMMAAP_11885"/>
<dbReference type="eggNOG" id="COG0846">
    <property type="taxonomic scope" value="Bacteria"/>
</dbReference>
<keyword evidence="7" id="KW-1185">Reference proteome</keyword>
<dbReference type="AlphaFoldDB" id="A0A143BQG3"/>